<evidence type="ECO:0000313" key="1">
    <source>
        <dbReference type="EMBL" id="RRT52523.1"/>
    </source>
</evidence>
<gene>
    <name evidence="1" type="ORF">B296_00031105</name>
</gene>
<organism evidence="1 2">
    <name type="scientific">Ensete ventricosum</name>
    <name type="common">Abyssinian banana</name>
    <name type="synonym">Musa ensete</name>
    <dbReference type="NCBI Taxonomy" id="4639"/>
    <lineage>
        <taxon>Eukaryota</taxon>
        <taxon>Viridiplantae</taxon>
        <taxon>Streptophyta</taxon>
        <taxon>Embryophyta</taxon>
        <taxon>Tracheophyta</taxon>
        <taxon>Spermatophyta</taxon>
        <taxon>Magnoliopsida</taxon>
        <taxon>Liliopsida</taxon>
        <taxon>Zingiberales</taxon>
        <taxon>Musaceae</taxon>
        <taxon>Ensete</taxon>
    </lineage>
</organism>
<dbReference type="EMBL" id="AMZH03011623">
    <property type="protein sequence ID" value="RRT52523.1"/>
    <property type="molecule type" value="Genomic_DNA"/>
</dbReference>
<proteinExistence type="predicted"/>
<evidence type="ECO:0000313" key="2">
    <source>
        <dbReference type="Proteomes" id="UP000287651"/>
    </source>
</evidence>
<sequence>MRSSNILLNNFNRRFWVVQLHAAIAGKLESYLESRSPAQLAPLTVLRTSNAVIRFGAHLKAGAWDADTSPPSVRVMMRATSAGRGRDITSRRWNGLTQLHAAASS</sequence>
<dbReference type="AlphaFoldDB" id="A0A426YLD1"/>
<comment type="caution">
    <text evidence="1">The sequence shown here is derived from an EMBL/GenBank/DDBJ whole genome shotgun (WGS) entry which is preliminary data.</text>
</comment>
<reference evidence="1 2" key="1">
    <citation type="journal article" date="2014" name="Agronomy (Basel)">
        <title>A Draft Genome Sequence for Ensete ventricosum, the Drought-Tolerant Tree Against Hunger.</title>
        <authorList>
            <person name="Harrison J."/>
            <person name="Moore K.A."/>
            <person name="Paszkiewicz K."/>
            <person name="Jones T."/>
            <person name="Grant M."/>
            <person name="Ambacheew D."/>
            <person name="Muzemil S."/>
            <person name="Studholme D.J."/>
        </authorList>
    </citation>
    <scope>NUCLEOTIDE SEQUENCE [LARGE SCALE GENOMIC DNA]</scope>
</reference>
<accession>A0A426YLD1</accession>
<dbReference type="Proteomes" id="UP000287651">
    <property type="component" value="Unassembled WGS sequence"/>
</dbReference>
<name>A0A426YLD1_ENSVE</name>
<protein>
    <submittedName>
        <fullName evidence="1">Uncharacterized protein</fullName>
    </submittedName>
</protein>